<evidence type="ECO:0000313" key="1">
    <source>
        <dbReference type="EMBL" id="KAJ3506979.1"/>
    </source>
</evidence>
<reference evidence="1" key="1">
    <citation type="submission" date="2022-08" db="EMBL/GenBank/DDBJ databases">
        <title>Genome Sequence of Fusarium decemcellulare.</title>
        <authorList>
            <person name="Buettner E."/>
        </authorList>
    </citation>
    <scope>NUCLEOTIDE SEQUENCE</scope>
    <source>
        <strain evidence="1">Babe19</strain>
    </source>
</reference>
<sequence>MIRLLTSMLEAITDQCLLTDFNIRSQPALHVIQCRQDTAHGEYPSSPTRAKEVEHLPSLLARLRFRTWVDVMSFKLNGLADRVA</sequence>
<organism evidence="1 2">
    <name type="scientific">Fusarium decemcellulare</name>
    <dbReference type="NCBI Taxonomy" id="57161"/>
    <lineage>
        <taxon>Eukaryota</taxon>
        <taxon>Fungi</taxon>
        <taxon>Dikarya</taxon>
        <taxon>Ascomycota</taxon>
        <taxon>Pezizomycotina</taxon>
        <taxon>Sordariomycetes</taxon>
        <taxon>Hypocreomycetidae</taxon>
        <taxon>Hypocreales</taxon>
        <taxon>Nectriaceae</taxon>
        <taxon>Fusarium</taxon>
        <taxon>Fusarium decemcellulare species complex</taxon>
    </lineage>
</organism>
<keyword evidence="2" id="KW-1185">Reference proteome</keyword>
<dbReference type="EMBL" id="JANRMS010004666">
    <property type="protein sequence ID" value="KAJ3506979.1"/>
    <property type="molecule type" value="Genomic_DNA"/>
</dbReference>
<evidence type="ECO:0000313" key="2">
    <source>
        <dbReference type="Proteomes" id="UP001148629"/>
    </source>
</evidence>
<accession>A0ACC1RBF6</accession>
<protein>
    <submittedName>
        <fullName evidence="1">Uncharacterized protein</fullName>
    </submittedName>
</protein>
<name>A0ACC1RBF6_9HYPO</name>
<comment type="caution">
    <text evidence="1">The sequence shown here is derived from an EMBL/GenBank/DDBJ whole genome shotgun (WGS) entry which is preliminary data.</text>
</comment>
<proteinExistence type="predicted"/>
<gene>
    <name evidence="1" type="ORF">NM208_g16015</name>
</gene>
<dbReference type="Proteomes" id="UP001148629">
    <property type="component" value="Unassembled WGS sequence"/>
</dbReference>